<reference evidence="3 4" key="1">
    <citation type="submission" date="2024-04" db="EMBL/GenBank/DDBJ databases">
        <title>Tritrichomonas musculus Genome.</title>
        <authorList>
            <person name="Alves-Ferreira E."/>
            <person name="Grigg M."/>
            <person name="Lorenzi H."/>
            <person name="Galac M."/>
        </authorList>
    </citation>
    <scope>NUCLEOTIDE SEQUENCE [LARGE SCALE GENOMIC DNA]</scope>
    <source>
        <strain evidence="3 4">EAF2021</strain>
    </source>
</reference>
<dbReference type="Gene3D" id="1.10.30.10">
    <property type="entry name" value="High mobility group box domain"/>
    <property type="match status" value="1"/>
</dbReference>
<evidence type="ECO:0000313" key="3">
    <source>
        <dbReference type="EMBL" id="KAK8875378.1"/>
    </source>
</evidence>
<evidence type="ECO:0000259" key="2">
    <source>
        <dbReference type="PROSITE" id="PS50118"/>
    </source>
</evidence>
<gene>
    <name evidence="3" type="ORF">M9Y10_005543</name>
</gene>
<proteinExistence type="predicted"/>
<keyword evidence="4" id="KW-1185">Reference proteome</keyword>
<name>A0ABR2JDH8_9EUKA</name>
<dbReference type="InterPro" id="IPR036910">
    <property type="entry name" value="HMG_box_dom_sf"/>
</dbReference>
<comment type="caution">
    <text evidence="3">The sequence shown here is derived from an EMBL/GenBank/DDBJ whole genome shotgun (WGS) entry which is preliminary data.</text>
</comment>
<evidence type="ECO:0000313" key="4">
    <source>
        <dbReference type="Proteomes" id="UP001470230"/>
    </source>
</evidence>
<feature type="DNA-binding region" description="HMG box" evidence="1">
    <location>
        <begin position="97"/>
        <end position="146"/>
    </location>
</feature>
<dbReference type="SMART" id="SM00398">
    <property type="entry name" value="HMG"/>
    <property type="match status" value="1"/>
</dbReference>
<keyword evidence="1" id="KW-0238">DNA-binding</keyword>
<dbReference type="EMBL" id="JAPFFF010000012">
    <property type="protein sequence ID" value="KAK8875378.1"/>
    <property type="molecule type" value="Genomic_DNA"/>
</dbReference>
<evidence type="ECO:0000256" key="1">
    <source>
        <dbReference type="PROSITE-ProRule" id="PRU00267"/>
    </source>
</evidence>
<dbReference type="CDD" id="cd00084">
    <property type="entry name" value="HMG-box_SF"/>
    <property type="match status" value="1"/>
</dbReference>
<dbReference type="Proteomes" id="UP001470230">
    <property type="component" value="Unassembled WGS sequence"/>
</dbReference>
<organism evidence="3 4">
    <name type="scientific">Tritrichomonas musculus</name>
    <dbReference type="NCBI Taxonomy" id="1915356"/>
    <lineage>
        <taxon>Eukaryota</taxon>
        <taxon>Metamonada</taxon>
        <taxon>Parabasalia</taxon>
        <taxon>Tritrichomonadida</taxon>
        <taxon>Tritrichomonadidae</taxon>
        <taxon>Tritrichomonas</taxon>
    </lineage>
</organism>
<sequence>MKQAPLVGNFIGLNNEILIPQKELESQQQIKIRKLSLNNPFIQKSLKSIENHNLMNLNFIPNQPGFGISRKIATLSSEKNARQSLNNFYLSKEKSKRSNHVEPFQVFCLERRPELVKEHPNLSSSQITSILGSMWRSISPDIKQYYNCLSAKMALSFNQILNSKISRRNNDNFAFIVPKNNVSMKNPSNTMYSASEKNNINFDFNSPSIYYNFDTIKFSSLECTSKSQENYTGSSFTEIKSSNNEYKRQVPEDKPASPLLLHLFITPRSNFSLEISEVSQKCLY</sequence>
<dbReference type="PROSITE" id="PS50118">
    <property type="entry name" value="HMG_BOX_2"/>
    <property type="match status" value="1"/>
</dbReference>
<keyword evidence="1" id="KW-0539">Nucleus</keyword>
<feature type="domain" description="HMG box" evidence="2">
    <location>
        <begin position="97"/>
        <end position="146"/>
    </location>
</feature>
<protein>
    <submittedName>
        <fullName evidence="3">FACT complex subunit</fullName>
    </submittedName>
</protein>
<dbReference type="Pfam" id="PF00505">
    <property type="entry name" value="HMG_box"/>
    <property type="match status" value="1"/>
</dbReference>
<dbReference type="InterPro" id="IPR009071">
    <property type="entry name" value="HMG_box_dom"/>
</dbReference>
<accession>A0ABR2JDH8</accession>
<dbReference type="SUPFAM" id="SSF47095">
    <property type="entry name" value="HMG-box"/>
    <property type="match status" value="1"/>
</dbReference>